<comment type="cofactor">
    <cofactor evidence="1">
        <name>a divalent metal cation</name>
        <dbReference type="ChEBI" id="CHEBI:60240"/>
    </cofactor>
</comment>
<protein>
    <recommendedName>
        <fullName evidence="3">DDE Tnp4 domain-containing protein</fullName>
    </recommendedName>
</protein>
<keyword evidence="5" id="KW-1185">Reference proteome</keyword>
<name>A0ABY7G4Y0_MYAAR</name>
<reference evidence="4" key="1">
    <citation type="submission" date="2022-11" db="EMBL/GenBank/DDBJ databases">
        <title>Centuries of genome instability and evolution in soft-shell clam transmissible cancer (bioRxiv).</title>
        <authorList>
            <person name="Hart S.F.M."/>
            <person name="Yonemitsu M.A."/>
            <person name="Giersch R.M."/>
            <person name="Beal B.F."/>
            <person name="Arriagada G."/>
            <person name="Davis B.W."/>
            <person name="Ostrander E.A."/>
            <person name="Goff S.P."/>
            <person name="Metzger M.J."/>
        </authorList>
    </citation>
    <scope>NUCLEOTIDE SEQUENCE</scope>
    <source>
        <strain evidence="4">MELC-2E11</strain>
        <tissue evidence="4">Siphon/mantle</tissue>
    </source>
</reference>
<dbReference type="Proteomes" id="UP001164746">
    <property type="component" value="Chromosome 15"/>
</dbReference>
<evidence type="ECO:0000313" key="4">
    <source>
        <dbReference type="EMBL" id="WAR28419.1"/>
    </source>
</evidence>
<evidence type="ECO:0000256" key="2">
    <source>
        <dbReference type="ARBA" id="ARBA00022723"/>
    </source>
</evidence>
<proteinExistence type="predicted"/>
<evidence type="ECO:0000256" key="1">
    <source>
        <dbReference type="ARBA" id="ARBA00001968"/>
    </source>
</evidence>
<keyword evidence="2" id="KW-0479">Metal-binding</keyword>
<gene>
    <name evidence="4" type="ORF">MAR_014123</name>
</gene>
<sequence length="228" mass="26011">MFQFLLNRLTPRLQKKDTMFIRILEKCWLWYSGTWLLGTTTQVCRYPLLPPCGRRIRTPYQLDETLLHLRHDQIAANVNYRISRGRRIVENAFGILANRLRVILGRMQKSPEVVQIIVKCCVILHNMMRMRYPGKQPKGKTMTTISSQDIGARMPTCMRYVMWMPLTRTARLGSSSENTFGSTSTAPLAPCHGRAGWCLLECHLAASRLCPTSSLLPGSTFFLVSSMA</sequence>
<dbReference type="EMBL" id="CP111026">
    <property type="protein sequence ID" value="WAR28419.1"/>
    <property type="molecule type" value="Genomic_DNA"/>
</dbReference>
<dbReference type="InterPro" id="IPR027806">
    <property type="entry name" value="HARBI1_dom"/>
</dbReference>
<evidence type="ECO:0000313" key="5">
    <source>
        <dbReference type="Proteomes" id="UP001164746"/>
    </source>
</evidence>
<accession>A0ABY7G4Y0</accession>
<feature type="domain" description="DDE Tnp4" evidence="3">
    <location>
        <begin position="75"/>
        <end position="126"/>
    </location>
</feature>
<evidence type="ECO:0000259" key="3">
    <source>
        <dbReference type="Pfam" id="PF13359"/>
    </source>
</evidence>
<organism evidence="4 5">
    <name type="scientific">Mya arenaria</name>
    <name type="common">Soft-shell clam</name>
    <dbReference type="NCBI Taxonomy" id="6604"/>
    <lineage>
        <taxon>Eukaryota</taxon>
        <taxon>Metazoa</taxon>
        <taxon>Spiralia</taxon>
        <taxon>Lophotrochozoa</taxon>
        <taxon>Mollusca</taxon>
        <taxon>Bivalvia</taxon>
        <taxon>Autobranchia</taxon>
        <taxon>Heteroconchia</taxon>
        <taxon>Euheterodonta</taxon>
        <taxon>Imparidentia</taxon>
        <taxon>Neoheterodontei</taxon>
        <taxon>Myida</taxon>
        <taxon>Myoidea</taxon>
        <taxon>Myidae</taxon>
        <taxon>Mya</taxon>
    </lineage>
</organism>
<dbReference type="Pfam" id="PF13359">
    <property type="entry name" value="DDE_Tnp_4"/>
    <property type="match status" value="1"/>
</dbReference>